<keyword evidence="1" id="KW-0723">Serine/threonine-protein kinase</keyword>
<organism evidence="10 11">
    <name type="scientific">Euplotes crassus</name>
    <dbReference type="NCBI Taxonomy" id="5936"/>
    <lineage>
        <taxon>Eukaryota</taxon>
        <taxon>Sar</taxon>
        <taxon>Alveolata</taxon>
        <taxon>Ciliophora</taxon>
        <taxon>Intramacronucleata</taxon>
        <taxon>Spirotrichea</taxon>
        <taxon>Hypotrichia</taxon>
        <taxon>Euplotida</taxon>
        <taxon>Euplotidae</taxon>
        <taxon>Moneuplotes</taxon>
    </lineage>
</organism>
<feature type="compositionally biased region" description="Basic and acidic residues" evidence="8">
    <location>
        <begin position="209"/>
        <end position="220"/>
    </location>
</feature>
<dbReference type="AlphaFoldDB" id="A0AAD1U8L1"/>
<proteinExistence type="predicted"/>
<dbReference type="EMBL" id="CAMPGE010002253">
    <property type="protein sequence ID" value="CAI2361054.1"/>
    <property type="molecule type" value="Genomic_DNA"/>
</dbReference>
<evidence type="ECO:0000256" key="7">
    <source>
        <dbReference type="PROSITE-ProRule" id="PRU10141"/>
    </source>
</evidence>
<evidence type="ECO:0000256" key="6">
    <source>
        <dbReference type="ARBA" id="ARBA00022840"/>
    </source>
</evidence>
<dbReference type="PROSITE" id="PS00107">
    <property type="entry name" value="PROTEIN_KINASE_ATP"/>
    <property type="match status" value="1"/>
</dbReference>
<dbReference type="GO" id="GO:0004674">
    <property type="term" value="F:protein serine/threonine kinase activity"/>
    <property type="evidence" value="ECO:0007669"/>
    <property type="project" value="UniProtKB-KW"/>
</dbReference>
<keyword evidence="3" id="KW-0808">Transferase</keyword>
<accession>A0AAD1U8L1</accession>
<dbReference type="CDD" id="cd05123">
    <property type="entry name" value="STKc_AGC"/>
    <property type="match status" value="1"/>
</dbReference>
<dbReference type="InterPro" id="IPR045270">
    <property type="entry name" value="STKc_AGC"/>
</dbReference>
<evidence type="ECO:0000256" key="5">
    <source>
        <dbReference type="ARBA" id="ARBA00022777"/>
    </source>
</evidence>
<comment type="caution">
    <text evidence="10">The sequence shown here is derived from an EMBL/GenBank/DDBJ whole genome shotgun (WGS) entry which is preliminary data.</text>
</comment>
<dbReference type="SUPFAM" id="SSF56112">
    <property type="entry name" value="Protein kinase-like (PK-like)"/>
    <property type="match status" value="1"/>
</dbReference>
<dbReference type="PANTHER" id="PTHR24351">
    <property type="entry name" value="RIBOSOMAL PROTEIN S6 KINASE"/>
    <property type="match status" value="1"/>
</dbReference>
<dbReference type="Proteomes" id="UP001295684">
    <property type="component" value="Unassembled WGS sequence"/>
</dbReference>
<gene>
    <name evidence="10" type="ORF">ECRASSUSDP1_LOCUS2363</name>
</gene>
<keyword evidence="5" id="KW-0418">Kinase</keyword>
<dbReference type="InterPro" id="IPR017441">
    <property type="entry name" value="Protein_kinase_ATP_BS"/>
</dbReference>
<dbReference type="Gene3D" id="1.10.510.10">
    <property type="entry name" value="Transferase(Phosphotransferase) domain 1"/>
    <property type="match status" value="1"/>
</dbReference>
<protein>
    <recommendedName>
        <fullName evidence="9">Protein kinase domain-containing protein</fullName>
    </recommendedName>
</protein>
<keyword evidence="11" id="KW-1185">Reference proteome</keyword>
<dbReference type="InterPro" id="IPR008271">
    <property type="entry name" value="Ser/Thr_kinase_AS"/>
</dbReference>
<feature type="domain" description="Protein kinase" evidence="9">
    <location>
        <begin position="254"/>
        <end position="518"/>
    </location>
</feature>
<evidence type="ECO:0000256" key="3">
    <source>
        <dbReference type="ARBA" id="ARBA00022679"/>
    </source>
</evidence>
<evidence type="ECO:0000256" key="4">
    <source>
        <dbReference type="ARBA" id="ARBA00022741"/>
    </source>
</evidence>
<feature type="region of interest" description="Disordered" evidence="8">
    <location>
        <begin position="202"/>
        <end position="228"/>
    </location>
</feature>
<evidence type="ECO:0000313" key="11">
    <source>
        <dbReference type="Proteomes" id="UP001295684"/>
    </source>
</evidence>
<dbReference type="InterPro" id="IPR011009">
    <property type="entry name" value="Kinase-like_dom_sf"/>
</dbReference>
<keyword evidence="2" id="KW-0597">Phosphoprotein</keyword>
<name>A0AAD1U8L1_EUPCR</name>
<dbReference type="PROSITE" id="PS00108">
    <property type="entry name" value="PROTEIN_KINASE_ST"/>
    <property type="match status" value="1"/>
</dbReference>
<evidence type="ECO:0000259" key="9">
    <source>
        <dbReference type="PROSITE" id="PS50011"/>
    </source>
</evidence>
<keyword evidence="6 7" id="KW-0067">ATP-binding</keyword>
<evidence type="ECO:0000256" key="8">
    <source>
        <dbReference type="SAM" id="MobiDB-lite"/>
    </source>
</evidence>
<evidence type="ECO:0000256" key="2">
    <source>
        <dbReference type="ARBA" id="ARBA00022553"/>
    </source>
</evidence>
<dbReference type="PROSITE" id="PS50011">
    <property type="entry name" value="PROTEIN_KINASE_DOM"/>
    <property type="match status" value="1"/>
</dbReference>
<dbReference type="GO" id="GO:0005524">
    <property type="term" value="F:ATP binding"/>
    <property type="evidence" value="ECO:0007669"/>
    <property type="project" value="UniProtKB-UniRule"/>
</dbReference>
<sequence>METEALLQDIDVVEDYEEETELKDFKCELLDQYGVYQKRSCVITTQFIEFYKSDNSSTPCFYNEIYNIQAIYINRNRDHLVLKRSVPNIVLRCRNKPARVVNALRCIYSVLYESEIPVYEVKEKDLDIYLDDPELPPDRYLVPEDTDEYGRVMTTRELMEEDHQDGMAAKVYSSSKKTKISQIEKKPESKRAQEEFKNMLLEESDSEEEAKFGQDNHESRVQSFNEDVDYDSDEDRANLMETHCKLTGSQLKKFSCIARLGKGGYARVILCRDDDGNLFAMKRIRKDVILKQNLEENLAVEMRILSENQHPFLLCLKHWFESDLRYYFFLEFMAGKDLKYQMDKRSQGYKLSEVRFIGAQLILAIEHLHSQGYIHRDLKPENVLMSEEGYVKLADFGISEKAKDPETKSNTGSVPWMSPEFILNTMYGEDYEIGAEVDWWAFGLILFELHFKSFPFLASSVKDVADMIVDCNVEIPDYWEKGRDTDFKNFKKLLKKLLRKDPDKRLTDSEDIKRQPFFSNVDFDKIYGLYYAPTYEPYIDPKLAKLVQRNGCPVGRTRGINDKHGRLLETDLPTEIVNFVRKGQPRFDRAHRRV</sequence>
<dbReference type="Pfam" id="PF00069">
    <property type="entry name" value="Pkinase"/>
    <property type="match status" value="1"/>
</dbReference>
<reference evidence="10" key="1">
    <citation type="submission" date="2023-07" db="EMBL/GenBank/DDBJ databases">
        <authorList>
            <consortium name="AG Swart"/>
            <person name="Singh M."/>
            <person name="Singh A."/>
            <person name="Seah K."/>
            <person name="Emmerich C."/>
        </authorList>
    </citation>
    <scope>NUCLEOTIDE SEQUENCE</scope>
    <source>
        <strain evidence="10">DP1</strain>
    </source>
</reference>
<evidence type="ECO:0000256" key="1">
    <source>
        <dbReference type="ARBA" id="ARBA00022527"/>
    </source>
</evidence>
<keyword evidence="4 7" id="KW-0547">Nucleotide-binding</keyword>
<dbReference type="Gene3D" id="3.30.200.20">
    <property type="entry name" value="Phosphorylase Kinase, domain 1"/>
    <property type="match status" value="1"/>
</dbReference>
<feature type="binding site" evidence="7">
    <location>
        <position position="291"/>
    </location>
    <ligand>
        <name>ATP</name>
        <dbReference type="ChEBI" id="CHEBI:30616"/>
    </ligand>
</feature>
<dbReference type="InterPro" id="IPR000719">
    <property type="entry name" value="Prot_kinase_dom"/>
</dbReference>
<evidence type="ECO:0000313" key="10">
    <source>
        <dbReference type="EMBL" id="CAI2361054.1"/>
    </source>
</evidence>
<dbReference type="SMART" id="SM00220">
    <property type="entry name" value="S_TKc"/>
    <property type="match status" value="1"/>
</dbReference>